<proteinExistence type="predicted"/>
<evidence type="ECO:0000313" key="2">
    <source>
        <dbReference type="Proteomes" id="UP000054196"/>
    </source>
</evidence>
<accession>R7S3D4</accession>
<feature type="non-terminal residue" evidence="1">
    <location>
        <position position="181"/>
    </location>
</feature>
<dbReference type="AlphaFoldDB" id="R7S3D4"/>
<dbReference type="KEGG" id="psq:PUNSTDRAFT_32553"/>
<dbReference type="Pfam" id="PF14223">
    <property type="entry name" value="Retrotran_gag_2"/>
    <property type="match status" value="1"/>
</dbReference>
<reference evidence="2" key="1">
    <citation type="journal article" date="2012" name="Science">
        <title>The Paleozoic origin of enzymatic lignin decomposition reconstructed from 31 fungal genomes.</title>
        <authorList>
            <person name="Floudas D."/>
            <person name="Binder M."/>
            <person name="Riley R."/>
            <person name="Barry K."/>
            <person name="Blanchette R.A."/>
            <person name="Henrissat B."/>
            <person name="Martinez A.T."/>
            <person name="Otillar R."/>
            <person name="Spatafora J.W."/>
            <person name="Yadav J.S."/>
            <person name="Aerts A."/>
            <person name="Benoit I."/>
            <person name="Boyd A."/>
            <person name="Carlson A."/>
            <person name="Copeland A."/>
            <person name="Coutinho P.M."/>
            <person name="de Vries R.P."/>
            <person name="Ferreira P."/>
            <person name="Findley K."/>
            <person name="Foster B."/>
            <person name="Gaskell J."/>
            <person name="Glotzer D."/>
            <person name="Gorecki P."/>
            <person name="Heitman J."/>
            <person name="Hesse C."/>
            <person name="Hori C."/>
            <person name="Igarashi K."/>
            <person name="Jurgens J.A."/>
            <person name="Kallen N."/>
            <person name="Kersten P."/>
            <person name="Kohler A."/>
            <person name="Kuees U."/>
            <person name="Kumar T.K.A."/>
            <person name="Kuo A."/>
            <person name="LaButti K."/>
            <person name="Larrondo L.F."/>
            <person name="Lindquist E."/>
            <person name="Ling A."/>
            <person name="Lombard V."/>
            <person name="Lucas S."/>
            <person name="Lundell T."/>
            <person name="Martin R."/>
            <person name="McLaughlin D.J."/>
            <person name="Morgenstern I."/>
            <person name="Morin E."/>
            <person name="Murat C."/>
            <person name="Nagy L.G."/>
            <person name="Nolan M."/>
            <person name="Ohm R.A."/>
            <person name="Patyshakuliyeva A."/>
            <person name="Rokas A."/>
            <person name="Ruiz-Duenas F.J."/>
            <person name="Sabat G."/>
            <person name="Salamov A."/>
            <person name="Samejima M."/>
            <person name="Schmutz J."/>
            <person name="Slot J.C."/>
            <person name="St John F."/>
            <person name="Stenlid J."/>
            <person name="Sun H."/>
            <person name="Sun S."/>
            <person name="Syed K."/>
            <person name="Tsang A."/>
            <person name="Wiebenga A."/>
            <person name="Young D."/>
            <person name="Pisabarro A."/>
            <person name="Eastwood D.C."/>
            <person name="Martin F."/>
            <person name="Cullen D."/>
            <person name="Grigoriev I.V."/>
            <person name="Hibbett D.S."/>
        </authorList>
    </citation>
    <scope>NUCLEOTIDE SEQUENCE [LARGE SCALE GENOMIC DNA]</scope>
    <source>
        <strain evidence="2">HHB-11173 SS5</strain>
    </source>
</reference>
<keyword evidence="2" id="KW-1185">Reference proteome</keyword>
<dbReference type="eggNOG" id="ENOG502RZ5B">
    <property type="taxonomic scope" value="Eukaryota"/>
</dbReference>
<dbReference type="GeneID" id="18882187"/>
<dbReference type="OrthoDB" id="3223501at2759"/>
<organism evidence="1 2">
    <name type="scientific">Punctularia strigosozonata (strain HHB-11173)</name>
    <name type="common">White-rot fungus</name>
    <dbReference type="NCBI Taxonomy" id="741275"/>
    <lineage>
        <taxon>Eukaryota</taxon>
        <taxon>Fungi</taxon>
        <taxon>Dikarya</taxon>
        <taxon>Basidiomycota</taxon>
        <taxon>Agaricomycotina</taxon>
        <taxon>Agaricomycetes</taxon>
        <taxon>Corticiales</taxon>
        <taxon>Punctulariaceae</taxon>
        <taxon>Punctularia</taxon>
    </lineage>
</organism>
<sequence length="181" mass="20245">LNDVNYAQWAEMRAYLAENKLWFLVIRTIKEPSAGDPEHITYLEKSAQAAGAMFLAVDASQHVHFTGIELDAPLIWAKLQSVHLQKVSGAHYNALDAVFAVRKQPDESLPSLASRVDTLVQTFKDLCPDSYTLEQLLADLAAMSMLRSLPQEYDSFTSGLIQRDATKSEIVQALVQEHQTR</sequence>
<dbReference type="Proteomes" id="UP000054196">
    <property type="component" value="Unassembled WGS sequence"/>
</dbReference>
<dbReference type="EMBL" id="JH687552">
    <property type="protein sequence ID" value="EIN04925.1"/>
    <property type="molecule type" value="Genomic_DNA"/>
</dbReference>
<name>R7S3D4_PUNST</name>
<evidence type="ECO:0000313" key="1">
    <source>
        <dbReference type="EMBL" id="EIN04925.1"/>
    </source>
</evidence>
<gene>
    <name evidence="1" type="ORF">PUNSTDRAFT_32553</name>
</gene>
<dbReference type="RefSeq" id="XP_007387848.1">
    <property type="nucleotide sequence ID" value="XM_007387786.1"/>
</dbReference>
<protein>
    <submittedName>
        <fullName evidence="1">Uncharacterized protein</fullName>
    </submittedName>
</protein>
<feature type="non-terminal residue" evidence="1">
    <location>
        <position position="1"/>
    </location>
</feature>
<dbReference type="HOGENOM" id="CLU_052380_0_0_1"/>
<dbReference type="OMA" id="WFLVIRT"/>